<evidence type="ECO:0000313" key="2">
    <source>
        <dbReference type="EMBL" id="CAB4150780.1"/>
    </source>
</evidence>
<evidence type="ECO:0008006" key="3">
    <source>
        <dbReference type="Google" id="ProtNLM"/>
    </source>
</evidence>
<sequence length="278" mass="30966">MKSQNTTSQESQHWYTKDGKPCHQQPTKKGAKNPLRPTNIKDAKALGLLPSVSAYTKMLASPGLERWKMGKVAEACFVNPPHPGEEMGEYVRNMLEKSKEDGKGAADLGTLIHASIEALLDGNEYENQLVYFAEGQTCQLSDMVDPAFAKIEELGLVIKSAETVLVNASEGYAGTTDVVHTSHLGKGILDWKSKRTKKDEPIYPSDTHPMQIAAYFAAAFNDSQFTDCNCMNVYISTTEPGRVDVVRYDRDTLVEAYKDFLCLTRLWRSQNSYDPRSL</sequence>
<reference evidence="2" key="1">
    <citation type="submission" date="2020-04" db="EMBL/GenBank/DDBJ databases">
        <authorList>
            <person name="Chiriac C."/>
            <person name="Salcher M."/>
            <person name="Ghai R."/>
            <person name="Kavagutti S V."/>
        </authorList>
    </citation>
    <scope>NUCLEOTIDE SEQUENCE</scope>
</reference>
<feature type="compositionally biased region" description="Polar residues" evidence="1">
    <location>
        <begin position="1"/>
        <end position="14"/>
    </location>
</feature>
<accession>A0A6J5N0K2</accession>
<feature type="region of interest" description="Disordered" evidence="1">
    <location>
        <begin position="1"/>
        <end position="39"/>
    </location>
</feature>
<dbReference type="EMBL" id="LR796549">
    <property type="protein sequence ID" value="CAB4150780.1"/>
    <property type="molecule type" value="Genomic_DNA"/>
</dbReference>
<gene>
    <name evidence="2" type="ORF">UFOVP574_29</name>
</gene>
<protein>
    <recommendedName>
        <fullName evidence="3">PD-(D/E)XK nuclease superfamily</fullName>
    </recommendedName>
</protein>
<name>A0A6J5N0K2_9CAUD</name>
<organism evidence="2">
    <name type="scientific">uncultured Caudovirales phage</name>
    <dbReference type="NCBI Taxonomy" id="2100421"/>
    <lineage>
        <taxon>Viruses</taxon>
        <taxon>Duplodnaviria</taxon>
        <taxon>Heunggongvirae</taxon>
        <taxon>Uroviricota</taxon>
        <taxon>Caudoviricetes</taxon>
        <taxon>Peduoviridae</taxon>
        <taxon>Maltschvirus</taxon>
        <taxon>Maltschvirus maltsch</taxon>
    </lineage>
</organism>
<evidence type="ECO:0000256" key="1">
    <source>
        <dbReference type="SAM" id="MobiDB-lite"/>
    </source>
</evidence>
<proteinExistence type="predicted"/>